<evidence type="ECO:0000313" key="2">
    <source>
        <dbReference type="Proteomes" id="UP000199501"/>
    </source>
</evidence>
<evidence type="ECO:0000313" key="1">
    <source>
        <dbReference type="EMBL" id="SDD94768.1"/>
    </source>
</evidence>
<reference evidence="2" key="1">
    <citation type="submission" date="2016-10" db="EMBL/GenBank/DDBJ databases">
        <authorList>
            <person name="Varghese N."/>
            <person name="Submissions S."/>
        </authorList>
    </citation>
    <scope>NUCLEOTIDE SEQUENCE [LARGE SCALE GENOMIC DNA]</scope>
    <source>
        <strain evidence="2">IBRC-M 10403</strain>
    </source>
</reference>
<dbReference type="STRING" id="1271860.SAMN05216174_12413"/>
<dbReference type="EMBL" id="FMZZ01000024">
    <property type="protein sequence ID" value="SDD94768.1"/>
    <property type="molecule type" value="Genomic_DNA"/>
</dbReference>
<name>A0A1G6YWQ6_9PSEU</name>
<dbReference type="Proteomes" id="UP000199501">
    <property type="component" value="Unassembled WGS sequence"/>
</dbReference>
<dbReference type="AlphaFoldDB" id="A0A1G6YWQ6"/>
<accession>A0A1G6YWQ6</accession>
<organism evidence="1 2">
    <name type="scientific">Actinokineospora iranica</name>
    <dbReference type="NCBI Taxonomy" id="1271860"/>
    <lineage>
        <taxon>Bacteria</taxon>
        <taxon>Bacillati</taxon>
        <taxon>Actinomycetota</taxon>
        <taxon>Actinomycetes</taxon>
        <taxon>Pseudonocardiales</taxon>
        <taxon>Pseudonocardiaceae</taxon>
        <taxon>Actinokineospora</taxon>
    </lineage>
</organism>
<dbReference type="InterPro" id="IPR048142">
    <property type="entry name" value="QRL_CxxC_CxxC"/>
</dbReference>
<sequence>MTPRIVRLPWNGQFWHGRMEDGLPTFGFRDAPAGLVTRRQLRAAGLCPGGRGYVAQLKWRGGRRWAALYLLEAAVPSPGSTTPQLVALWKANRALRTCRDCGRVFDFRLPTSNGRRCWDCDQDPDEFPAPVSAGVSRMERVA</sequence>
<protein>
    <submittedName>
        <fullName evidence="1">Uncharacterized protein</fullName>
    </submittedName>
</protein>
<gene>
    <name evidence="1" type="ORF">SAMN05216174_12413</name>
</gene>
<dbReference type="NCBIfam" id="NF041638">
    <property type="entry name" value="QRL_CxxC_CxxC"/>
    <property type="match status" value="1"/>
</dbReference>
<dbReference type="RefSeq" id="WP_175483102.1">
    <property type="nucleotide sequence ID" value="NZ_FMZZ01000024.1"/>
</dbReference>
<proteinExistence type="predicted"/>
<keyword evidence="2" id="KW-1185">Reference proteome</keyword>